<dbReference type="Gene3D" id="1.25.40.10">
    <property type="entry name" value="Tetratricopeptide repeat domain"/>
    <property type="match status" value="1"/>
</dbReference>
<keyword evidence="3" id="KW-1185">Reference proteome</keyword>
<dbReference type="Proteomes" id="UP001595791">
    <property type="component" value="Unassembled WGS sequence"/>
</dbReference>
<evidence type="ECO:0000256" key="1">
    <source>
        <dbReference type="SAM" id="Phobius"/>
    </source>
</evidence>
<keyword evidence="1" id="KW-0812">Transmembrane</keyword>
<protein>
    <recommendedName>
        <fullName evidence="4">Tetratricopeptide repeat protein</fullName>
    </recommendedName>
</protein>
<dbReference type="SUPFAM" id="SSF48452">
    <property type="entry name" value="TPR-like"/>
    <property type="match status" value="1"/>
</dbReference>
<keyword evidence="1" id="KW-0472">Membrane</keyword>
<dbReference type="InterPro" id="IPR011990">
    <property type="entry name" value="TPR-like_helical_dom_sf"/>
</dbReference>
<gene>
    <name evidence="2" type="ORF">ACFOW7_06420</name>
</gene>
<name>A0ABV8MP38_9NEIS</name>
<proteinExistence type="predicted"/>
<evidence type="ECO:0000313" key="3">
    <source>
        <dbReference type="Proteomes" id="UP001595791"/>
    </source>
</evidence>
<evidence type="ECO:0000313" key="2">
    <source>
        <dbReference type="EMBL" id="MFC4158990.1"/>
    </source>
</evidence>
<sequence>MRHNARLGLAAVFIGITAFLAGWFTNATINSSLQRAKGMALSIQAKNSADSGDLISAIILANHASALDIENEVACAYLADSYEKLGQPKLAIGTLEFCIKQSSKTEKLDDKNDGILSRDLKRLKKKYH</sequence>
<reference evidence="3" key="1">
    <citation type="journal article" date="2019" name="Int. J. Syst. Evol. Microbiol.">
        <title>The Global Catalogue of Microorganisms (GCM) 10K type strain sequencing project: providing services to taxonomists for standard genome sequencing and annotation.</title>
        <authorList>
            <consortium name="The Broad Institute Genomics Platform"/>
            <consortium name="The Broad Institute Genome Sequencing Center for Infectious Disease"/>
            <person name="Wu L."/>
            <person name="Ma J."/>
        </authorList>
    </citation>
    <scope>NUCLEOTIDE SEQUENCE [LARGE SCALE GENOMIC DNA]</scope>
    <source>
        <strain evidence="3">LMG 29894</strain>
    </source>
</reference>
<comment type="caution">
    <text evidence="2">The sequence shown here is derived from an EMBL/GenBank/DDBJ whole genome shotgun (WGS) entry which is preliminary data.</text>
</comment>
<keyword evidence="1" id="KW-1133">Transmembrane helix</keyword>
<organism evidence="2 3">
    <name type="scientific">Chitinimonas lacunae</name>
    <dbReference type="NCBI Taxonomy" id="1963018"/>
    <lineage>
        <taxon>Bacteria</taxon>
        <taxon>Pseudomonadati</taxon>
        <taxon>Pseudomonadota</taxon>
        <taxon>Betaproteobacteria</taxon>
        <taxon>Neisseriales</taxon>
        <taxon>Chitinibacteraceae</taxon>
        <taxon>Chitinimonas</taxon>
    </lineage>
</organism>
<dbReference type="RefSeq" id="WP_378162255.1">
    <property type="nucleotide sequence ID" value="NZ_JBHSBU010000001.1"/>
</dbReference>
<accession>A0ABV8MP38</accession>
<dbReference type="EMBL" id="JBHSBU010000001">
    <property type="protein sequence ID" value="MFC4158990.1"/>
    <property type="molecule type" value="Genomic_DNA"/>
</dbReference>
<feature type="transmembrane region" description="Helical" evidence="1">
    <location>
        <begin position="7"/>
        <end position="25"/>
    </location>
</feature>
<evidence type="ECO:0008006" key="4">
    <source>
        <dbReference type="Google" id="ProtNLM"/>
    </source>
</evidence>